<evidence type="ECO:0000256" key="2">
    <source>
        <dbReference type="ARBA" id="ARBA00022801"/>
    </source>
</evidence>
<dbReference type="InterPro" id="IPR005502">
    <property type="entry name" value="Ribosyl_crysJ1"/>
</dbReference>
<accession>A0ABU3NRA3</accession>
<dbReference type="SUPFAM" id="SSF101478">
    <property type="entry name" value="ADP-ribosylglycohydrolase"/>
    <property type="match status" value="1"/>
</dbReference>
<dbReference type="InterPro" id="IPR036705">
    <property type="entry name" value="Ribosyl_crysJ1_sf"/>
</dbReference>
<dbReference type="Gene3D" id="1.10.4080.10">
    <property type="entry name" value="ADP-ribosylation/Crystallin J1"/>
    <property type="match status" value="1"/>
</dbReference>
<dbReference type="PANTHER" id="PTHR16222:SF24">
    <property type="entry name" value="ADP-RIBOSYLHYDROLASE ARH3"/>
    <property type="match status" value="1"/>
</dbReference>
<dbReference type="Proteomes" id="UP001254165">
    <property type="component" value="Unassembled WGS sequence"/>
</dbReference>
<organism evidence="3 4">
    <name type="scientific">Thermanaerothrix solaris</name>
    <dbReference type="NCBI Taxonomy" id="3058434"/>
    <lineage>
        <taxon>Bacteria</taxon>
        <taxon>Bacillati</taxon>
        <taxon>Chloroflexota</taxon>
        <taxon>Anaerolineae</taxon>
        <taxon>Anaerolineales</taxon>
        <taxon>Anaerolineaceae</taxon>
        <taxon>Thermanaerothrix</taxon>
    </lineage>
</organism>
<gene>
    <name evidence="3" type="ORF">QYE77_13940</name>
</gene>
<evidence type="ECO:0000256" key="1">
    <source>
        <dbReference type="ARBA" id="ARBA00010702"/>
    </source>
</evidence>
<dbReference type="EMBL" id="JAUHMF010000002">
    <property type="protein sequence ID" value="MDT8899363.1"/>
    <property type="molecule type" value="Genomic_DNA"/>
</dbReference>
<dbReference type="InterPro" id="IPR050792">
    <property type="entry name" value="ADP-ribosylglycohydrolase"/>
</dbReference>
<comment type="similarity">
    <text evidence="1">Belongs to the ADP-ribosylglycohydrolase family.</text>
</comment>
<dbReference type="Pfam" id="PF03747">
    <property type="entry name" value="ADP_ribosyl_GH"/>
    <property type="match status" value="1"/>
</dbReference>
<dbReference type="RefSeq" id="WP_315626054.1">
    <property type="nucleotide sequence ID" value="NZ_JAUHMF010000002.1"/>
</dbReference>
<evidence type="ECO:0000313" key="3">
    <source>
        <dbReference type="EMBL" id="MDT8899363.1"/>
    </source>
</evidence>
<keyword evidence="4" id="KW-1185">Reference proteome</keyword>
<comment type="caution">
    <text evidence="3">The sequence shown here is derived from an EMBL/GenBank/DDBJ whole genome shotgun (WGS) entry which is preliminary data.</text>
</comment>
<dbReference type="PANTHER" id="PTHR16222">
    <property type="entry name" value="ADP-RIBOSYLGLYCOHYDROLASE"/>
    <property type="match status" value="1"/>
</dbReference>
<protein>
    <submittedName>
        <fullName evidence="3">ADP-ribosylglycohydrolase family protein</fullName>
    </submittedName>
</protein>
<sequence length="329" mass="34717">MLNKILGGLYGQALGDAWGMPALLTPEATWEYFGGWIEDFKPAPENHPVHAGLPAGRVTDDTEQAFALAQAILTEGRMTAEGAARALIAWYERIGGDRSPYVGPSTRRAIQALRRGEDLYQVGRFGDTNGAAMRVSPVGLIHPGDPKGAIADAYLSCIPTHHTNVAVSGAAAVAAAIAVAMRPGTTLEEIINAAKDAAMVGLKMGHQWMGASIARRIDLALEIVRAADDERQRLQSLYDVVGAGLAITEAVPAAFGVLALAEGDIHRTAVFGAALSGDADTVTAIACAIAGAWQGIEAFDPSWLEQLRMANPELDFEGVAEGLYQLVRH</sequence>
<reference evidence="3 4" key="1">
    <citation type="submission" date="2023-07" db="EMBL/GenBank/DDBJ databases">
        <title>Novel species of Thermanaerothrix with wide hydrolytic capabilities.</title>
        <authorList>
            <person name="Zayulina K.S."/>
            <person name="Podosokorskaya O.A."/>
            <person name="Elcheninov A.G."/>
        </authorList>
    </citation>
    <scope>NUCLEOTIDE SEQUENCE [LARGE SCALE GENOMIC DNA]</scope>
    <source>
        <strain evidence="3 4">4228-RoL</strain>
    </source>
</reference>
<evidence type="ECO:0000313" key="4">
    <source>
        <dbReference type="Proteomes" id="UP001254165"/>
    </source>
</evidence>
<proteinExistence type="inferred from homology"/>
<name>A0ABU3NRA3_9CHLR</name>
<keyword evidence="2" id="KW-0378">Hydrolase</keyword>